<comment type="caution">
    <text evidence="2">The sequence shown here is derived from an EMBL/GenBank/DDBJ whole genome shotgun (WGS) entry which is preliminary data.</text>
</comment>
<dbReference type="AlphaFoldDB" id="A0AAE2ZMR5"/>
<feature type="transmembrane region" description="Helical" evidence="1">
    <location>
        <begin position="68"/>
        <end position="91"/>
    </location>
</feature>
<protein>
    <submittedName>
        <fullName evidence="2">Uncharacterized protein</fullName>
    </submittedName>
</protein>
<evidence type="ECO:0000313" key="3">
    <source>
        <dbReference type="Proteomes" id="UP001196509"/>
    </source>
</evidence>
<keyword evidence="1" id="KW-1133">Transmembrane helix</keyword>
<dbReference type="Proteomes" id="UP001196509">
    <property type="component" value="Unassembled WGS sequence"/>
</dbReference>
<dbReference type="RefSeq" id="WP_220227901.1">
    <property type="nucleotide sequence ID" value="NZ_JAICBX010000002.1"/>
</dbReference>
<keyword evidence="1" id="KW-0472">Membrane</keyword>
<evidence type="ECO:0000313" key="2">
    <source>
        <dbReference type="EMBL" id="MBW8637168.1"/>
    </source>
</evidence>
<gene>
    <name evidence="2" type="ORF">K1W69_08215</name>
</gene>
<keyword evidence="3" id="KW-1185">Reference proteome</keyword>
<proteinExistence type="predicted"/>
<name>A0AAE2ZMR5_9HYPH</name>
<sequence>MQKKYGITALWVINIALLFRPWLHPFVSYVLMFSSIGLIGYLSLLVIRVDKFDVKRALRWDPTWSRDLSSMALPLFVTLFNISVVNQYGFIFW</sequence>
<evidence type="ECO:0000256" key="1">
    <source>
        <dbReference type="SAM" id="Phobius"/>
    </source>
</evidence>
<reference evidence="2" key="1">
    <citation type="submission" date="2021-08" db="EMBL/GenBank/DDBJ databases">
        <title>Hoeflea bacterium WL0058 sp. nov., isolated from the sediment.</title>
        <authorList>
            <person name="Wang L."/>
            <person name="Zhang D."/>
        </authorList>
    </citation>
    <scope>NUCLEOTIDE SEQUENCE</scope>
    <source>
        <strain evidence="2">WL0058</strain>
    </source>
</reference>
<keyword evidence="1" id="KW-0812">Transmembrane</keyword>
<feature type="transmembrane region" description="Helical" evidence="1">
    <location>
        <begin position="29"/>
        <end position="47"/>
    </location>
</feature>
<feature type="transmembrane region" description="Helical" evidence="1">
    <location>
        <begin position="5"/>
        <end position="23"/>
    </location>
</feature>
<accession>A0AAE2ZMR5</accession>
<organism evidence="2 3">
    <name type="scientific">Flavimaribacter sediminis</name>
    <dbReference type="NCBI Taxonomy" id="2865987"/>
    <lineage>
        <taxon>Bacteria</taxon>
        <taxon>Pseudomonadati</taxon>
        <taxon>Pseudomonadota</taxon>
        <taxon>Alphaproteobacteria</taxon>
        <taxon>Hyphomicrobiales</taxon>
        <taxon>Rhizobiaceae</taxon>
        <taxon>Flavimaribacter</taxon>
    </lineage>
</organism>
<dbReference type="EMBL" id="JAICBX010000002">
    <property type="protein sequence ID" value="MBW8637168.1"/>
    <property type="molecule type" value="Genomic_DNA"/>
</dbReference>